<dbReference type="EMBL" id="LR134510">
    <property type="protein sequence ID" value="VEJ09190.1"/>
    <property type="molecule type" value="Genomic_DNA"/>
</dbReference>
<dbReference type="RefSeq" id="WP_126598907.1">
    <property type="nucleotide sequence ID" value="NZ_LR134510.1"/>
</dbReference>
<dbReference type="OrthoDB" id="5233at2"/>
<evidence type="ECO:0000313" key="3">
    <source>
        <dbReference type="Proteomes" id="UP000279799"/>
    </source>
</evidence>
<proteinExistence type="predicted"/>
<evidence type="ECO:0000313" key="2">
    <source>
        <dbReference type="EMBL" id="VEJ09190.1"/>
    </source>
</evidence>
<gene>
    <name evidence="2" type="ORF">NCTC12871_00631</name>
</gene>
<feature type="transmembrane region" description="Helical" evidence="1">
    <location>
        <begin position="41"/>
        <end position="64"/>
    </location>
</feature>
<evidence type="ECO:0000256" key="1">
    <source>
        <dbReference type="SAM" id="Phobius"/>
    </source>
</evidence>
<accession>A0A448TT49</accession>
<organism evidence="2 3">
    <name type="scientific">Actinobacillus delphinicola</name>
    <dbReference type="NCBI Taxonomy" id="51161"/>
    <lineage>
        <taxon>Bacteria</taxon>
        <taxon>Pseudomonadati</taxon>
        <taxon>Pseudomonadota</taxon>
        <taxon>Gammaproteobacteria</taxon>
        <taxon>Pasteurellales</taxon>
        <taxon>Pasteurellaceae</taxon>
        <taxon>Actinobacillus</taxon>
    </lineage>
</organism>
<name>A0A448TT49_9PAST</name>
<keyword evidence="1" id="KW-0472">Membrane</keyword>
<dbReference type="Proteomes" id="UP000279799">
    <property type="component" value="Chromosome"/>
</dbReference>
<reference evidence="2 3" key="1">
    <citation type="submission" date="2018-12" db="EMBL/GenBank/DDBJ databases">
        <authorList>
            <consortium name="Pathogen Informatics"/>
        </authorList>
    </citation>
    <scope>NUCLEOTIDE SEQUENCE [LARGE SCALE GENOMIC DNA]</scope>
    <source>
        <strain evidence="2 3">NCTC12871</strain>
    </source>
</reference>
<dbReference type="AlphaFoldDB" id="A0A448TT49"/>
<keyword evidence="1" id="KW-0812">Transmembrane</keyword>
<feature type="transmembrane region" description="Helical" evidence="1">
    <location>
        <begin position="12"/>
        <end position="35"/>
    </location>
</feature>
<evidence type="ECO:0008006" key="4">
    <source>
        <dbReference type="Google" id="ProtNLM"/>
    </source>
</evidence>
<sequence>MANTALLKNESGMIKNGIVGFSWTTLFFGFFVPLIRGDVKWLIIMLICDIITGGLANIVFCFIYNKLYTENLISQGFVPADDHSKMMLQKSGILMAS</sequence>
<dbReference type="KEGG" id="adp:NCTC12871_00631"/>
<protein>
    <recommendedName>
        <fullName evidence="4">HrgC protein</fullName>
    </recommendedName>
</protein>
<keyword evidence="1" id="KW-1133">Transmembrane helix</keyword>
<keyword evidence="3" id="KW-1185">Reference proteome</keyword>